<name>A0A1B9IHP8_9TREE</name>
<feature type="region of interest" description="Disordered" evidence="1">
    <location>
        <begin position="1"/>
        <end position="116"/>
    </location>
</feature>
<dbReference type="OrthoDB" id="10546693at2759"/>
<sequence>MSLPAPTPSLIPLAPISNPSPLASNTTPNNQADPSPSSRSSSRSITPPIPGAFTREPVPVLVSTTQVIPRRPSSQRSFSSSRTSHTPSPPLISSQPTPILPMNPKQPISSQDLFGTKTKEKKQGWCSLKWERCKDRCSDCCSNCQCEVSFGVAMDF</sequence>
<dbReference type="EMBL" id="KI669468">
    <property type="protein sequence ID" value="OCF55003.1"/>
    <property type="molecule type" value="Genomic_DNA"/>
</dbReference>
<proteinExistence type="predicted"/>
<gene>
    <name evidence="2" type="ORF">L486_07659</name>
</gene>
<reference evidence="3" key="2">
    <citation type="submission" date="2013-12" db="EMBL/GenBank/DDBJ databases">
        <title>Evolution of pathogenesis and genome organization in the Tremellales.</title>
        <authorList>
            <person name="Cuomo C."/>
            <person name="Litvintseva A."/>
            <person name="Heitman J."/>
            <person name="Chen Y."/>
            <person name="Sun S."/>
            <person name="Springer D."/>
            <person name="Dromer F."/>
            <person name="Young S."/>
            <person name="Zeng Q."/>
            <person name="Chapman S."/>
            <person name="Gujja S."/>
            <person name="Saif S."/>
            <person name="Birren B."/>
        </authorList>
    </citation>
    <scope>NUCLEOTIDE SEQUENCE [LARGE SCALE GENOMIC DNA]</scope>
    <source>
        <strain evidence="3">CBS 10435</strain>
    </source>
</reference>
<feature type="compositionally biased region" description="Low complexity" evidence="1">
    <location>
        <begin position="69"/>
        <end position="86"/>
    </location>
</feature>
<accession>A0A1B9IHP8</accession>
<evidence type="ECO:0000313" key="3">
    <source>
        <dbReference type="Proteomes" id="UP000092583"/>
    </source>
</evidence>
<organism evidence="2 3">
    <name type="scientific">Kwoniella mangroviensis CBS 10435</name>
    <dbReference type="NCBI Taxonomy" id="1331196"/>
    <lineage>
        <taxon>Eukaryota</taxon>
        <taxon>Fungi</taxon>
        <taxon>Dikarya</taxon>
        <taxon>Basidiomycota</taxon>
        <taxon>Agaricomycotina</taxon>
        <taxon>Tremellomycetes</taxon>
        <taxon>Tremellales</taxon>
        <taxon>Cryptococcaceae</taxon>
        <taxon>Kwoniella</taxon>
    </lineage>
</organism>
<reference evidence="2 3" key="1">
    <citation type="submission" date="2013-07" db="EMBL/GenBank/DDBJ databases">
        <title>The Genome Sequence of Kwoniella mangroviensis CBS10435.</title>
        <authorList>
            <consortium name="The Broad Institute Genome Sequencing Platform"/>
            <person name="Cuomo C."/>
            <person name="Litvintseva A."/>
            <person name="Chen Y."/>
            <person name="Heitman J."/>
            <person name="Sun S."/>
            <person name="Springer D."/>
            <person name="Dromer F."/>
            <person name="Young S.K."/>
            <person name="Zeng Q."/>
            <person name="Gargeya S."/>
            <person name="Fitzgerald M."/>
            <person name="Abouelleil A."/>
            <person name="Alvarado L."/>
            <person name="Berlin A.M."/>
            <person name="Chapman S.B."/>
            <person name="Dewar J."/>
            <person name="Goldberg J."/>
            <person name="Griggs A."/>
            <person name="Gujja S."/>
            <person name="Hansen M."/>
            <person name="Howarth C."/>
            <person name="Imamovic A."/>
            <person name="Larimer J."/>
            <person name="McCowan C."/>
            <person name="Murphy C."/>
            <person name="Pearson M."/>
            <person name="Priest M."/>
            <person name="Roberts A."/>
            <person name="Saif S."/>
            <person name="Shea T."/>
            <person name="Sykes S."/>
            <person name="Wortman J."/>
            <person name="Nusbaum C."/>
            <person name="Birren B."/>
        </authorList>
    </citation>
    <scope>NUCLEOTIDE SEQUENCE [LARGE SCALE GENOMIC DNA]</scope>
    <source>
        <strain evidence="2 3">CBS 10435</strain>
    </source>
</reference>
<keyword evidence="3" id="KW-1185">Reference proteome</keyword>
<dbReference type="AlphaFoldDB" id="A0A1B9IHP8"/>
<evidence type="ECO:0000313" key="2">
    <source>
        <dbReference type="EMBL" id="OCF55003.1"/>
    </source>
</evidence>
<dbReference type="Proteomes" id="UP000092583">
    <property type="component" value="Unassembled WGS sequence"/>
</dbReference>
<protein>
    <submittedName>
        <fullName evidence="2">Uncharacterized protein</fullName>
    </submittedName>
</protein>
<feature type="compositionally biased region" description="Polar residues" evidence="1">
    <location>
        <begin position="17"/>
        <end position="33"/>
    </location>
</feature>
<feature type="compositionally biased region" description="Low complexity" evidence="1">
    <location>
        <begin position="34"/>
        <end position="46"/>
    </location>
</feature>
<evidence type="ECO:0000256" key="1">
    <source>
        <dbReference type="SAM" id="MobiDB-lite"/>
    </source>
</evidence>